<keyword evidence="2" id="KW-0732">Signal</keyword>
<evidence type="ECO:0000259" key="3">
    <source>
        <dbReference type="PROSITE" id="PS51352"/>
    </source>
</evidence>
<dbReference type="GO" id="GO:0005507">
    <property type="term" value="F:copper ion binding"/>
    <property type="evidence" value="ECO:0007669"/>
    <property type="project" value="InterPro"/>
</dbReference>
<evidence type="ECO:0000313" key="4">
    <source>
        <dbReference type="EMBL" id="KAA5546006.1"/>
    </source>
</evidence>
<dbReference type="InterPro" id="IPR036249">
    <property type="entry name" value="Thioredoxin-like_sf"/>
</dbReference>
<evidence type="ECO:0000256" key="2">
    <source>
        <dbReference type="SAM" id="SignalP"/>
    </source>
</evidence>
<organism evidence="4 5">
    <name type="scientific">Roseiconus nitratireducens</name>
    <dbReference type="NCBI Taxonomy" id="2605748"/>
    <lineage>
        <taxon>Bacteria</taxon>
        <taxon>Pseudomonadati</taxon>
        <taxon>Planctomycetota</taxon>
        <taxon>Planctomycetia</taxon>
        <taxon>Pirellulales</taxon>
        <taxon>Pirellulaceae</taxon>
        <taxon>Roseiconus</taxon>
    </lineage>
</organism>
<gene>
    <name evidence="4" type="ORF">FYK55_03615</name>
</gene>
<dbReference type="PANTHER" id="PTHR43640">
    <property type="entry name" value="OS07G0260300 PROTEIN"/>
    <property type="match status" value="1"/>
</dbReference>
<dbReference type="Proteomes" id="UP000324479">
    <property type="component" value="Unassembled WGS sequence"/>
</dbReference>
<dbReference type="GO" id="GO:0016209">
    <property type="term" value="F:antioxidant activity"/>
    <property type="evidence" value="ECO:0007669"/>
    <property type="project" value="InterPro"/>
</dbReference>
<dbReference type="Pfam" id="PF00578">
    <property type="entry name" value="AhpC-TSA"/>
    <property type="match status" value="1"/>
</dbReference>
<evidence type="ECO:0000313" key="5">
    <source>
        <dbReference type="Proteomes" id="UP000324479"/>
    </source>
</evidence>
<dbReference type="Gene3D" id="2.60.120.230">
    <property type="match status" value="1"/>
</dbReference>
<feature type="chain" id="PRO_5024464805" evidence="2">
    <location>
        <begin position="35"/>
        <end position="623"/>
    </location>
</feature>
<dbReference type="GO" id="GO:0016715">
    <property type="term" value="F:oxidoreductase activity, acting on paired donors, with incorporation or reduction of molecular oxygen, reduced ascorbate as one donor, and incorporation of one atom of oxygen"/>
    <property type="evidence" value="ECO:0007669"/>
    <property type="project" value="InterPro"/>
</dbReference>
<dbReference type="CDD" id="cd02969">
    <property type="entry name" value="PRX_like1"/>
    <property type="match status" value="1"/>
</dbReference>
<feature type="signal peptide" evidence="2">
    <location>
        <begin position="1"/>
        <end position="34"/>
    </location>
</feature>
<proteinExistence type="predicted"/>
<dbReference type="SUPFAM" id="SSF49742">
    <property type="entry name" value="PHM/PNGase F"/>
    <property type="match status" value="2"/>
</dbReference>
<keyword evidence="1" id="KW-1015">Disulfide bond</keyword>
<accession>A0A5M6DI16</accession>
<dbReference type="SUPFAM" id="SSF52833">
    <property type="entry name" value="Thioredoxin-like"/>
    <property type="match status" value="1"/>
</dbReference>
<dbReference type="InterPro" id="IPR047262">
    <property type="entry name" value="PRX-like1"/>
</dbReference>
<dbReference type="PROSITE" id="PS51352">
    <property type="entry name" value="THIOREDOXIN_2"/>
    <property type="match status" value="1"/>
</dbReference>
<dbReference type="EMBL" id="VWOX01000002">
    <property type="protein sequence ID" value="KAA5546006.1"/>
    <property type="molecule type" value="Genomic_DNA"/>
</dbReference>
<dbReference type="Gene3D" id="2.60.120.310">
    <property type="entry name" value="Copper type II, ascorbate-dependent monooxygenase, N-terminal domain"/>
    <property type="match status" value="1"/>
</dbReference>
<dbReference type="AlphaFoldDB" id="A0A5M6DI16"/>
<dbReference type="InterPro" id="IPR013766">
    <property type="entry name" value="Thioredoxin_domain"/>
</dbReference>
<protein>
    <submittedName>
        <fullName evidence="4">Redoxin domain-containing protein</fullName>
    </submittedName>
</protein>
<sequence length="623" mass="70370">METRIMSTFQLRIARTMLGCLAISMTLFSSAAMAGDQEHSIDRQIESFTLPDYLGRDVSLADFKQHQAIVVCFLGTECPLAKFYGPRLQALSQAMANRGVAFIGINANVQDSLTEIAGYARRHDIAFPILKDLRSQVAEQFGATRTPEVFLLDSDRRIRYQGRVDEQFTFGSGVGLAQPNATRADLKLAIEELLAGKPITINWTPAKGCLIGRAREKADQPTFTYSEHIAGLIQDHCQNCHRDGQIAPFALDSYDEVAGWGEMIAEVVREQRMPPWHAGEKSTAHFLNDARLSDAQKEMIFQWVEDGCPEGDPAATPPPRQFTSGWFTDEDFDNVVYIADQPVPVKAEGVEEYRYYEVPGVDHDRWVKTIECLPGNHSVVHHIIVYARPPGGEPIPQGSTGVKTRHFSWLGGFAPGTRPLQMPDGWVRMIPAGYSLVFEMHYTPIGTAQTDRSAIGLIYEAPEKVERVLRTSLTINTDFKIPPHAADHRVRADRPFERDTLVLALFPHMHVRGKSFRYELVDPDGQSQILLDVPHYDFNWQNSYTLAEPLLIRKGSQFRTTAHYDNSDFNLANPNPDEEVTWGEQSWDEMMIGFYDHGVTVPEARRLLAEDLEMLEQQRRERH</sequence>
<feature type="domain" description="Thioredoxin" evidence="3">
    <location>
        <begin position="39"/>
        <end position="195"/>
    </location>
</feature>
<reference evidence="4 5" key="1">
    <citation type="submission" date="2019-08" db="EMBL/GenBank/DDBJ databases">
        <authorList>
            <person name="Dhanesh K."/>
            <person name="Kumar G."/>
            <person name="Sasikala C."/>
            <person name="Venkata Ramana C."/>
        </authorList>
    </citation>
    <scope>NUCLEOTIDE SEQUENCE [LARGE SCALE GENOMIC DNA]</scope>
    <source>
        <strain evidence="4 5">JC645</strain>
    </source>
</reference>
<dbReference type="InterPro" id="IPR014784">
    <property type="entry name" value="Cu2_ascorb_mOase-like_C"/>
</dbReference>
<name>A0A5M6DI16_9BACT</name>
<dbReference type="InterPro" id="IPR008977">
    <property type="entry name" value="PHM/PNGase_F_dom_sf"/>
</dbReference>
<dbReference type="InterPro" id="IPR000866">
    <property type="entry name" value="AhpC/TSA"/>
</dbReference>
<dbReference type="InterPro" id="IPR036939">
    <property type="entry name" value="Cu2_ascorb_mOase_N_sf"/>
</dbReference>
<comment type="caution">
    <text evidence="4">The sequence shown here is derived from an EMBL/GenBank/DDBJ whole genome shotgun (WGS) entry which is preliminary data.</text>
</comment>
<evidence type="ECO:0000256" key="1">
    <source>
        <dbReference type="ARBA" id="ARBA00023157"/>
    </source>
</evidence>
<keyword evidence="5" id="KW-1185">Reference proteome</keyword>
<dbReference type="PANTHER" id="PTHR43640:SF1">
    <property type="entry name" value="THIOREDOXIN-DEPENDENT PEROXIREDOXIN"/>
    <property type="match status" value="1"/>
</dbReference>
<dbReference type="Gene3D" id="3.40.30.10">
    <property type="entry name" value="Glutaredoxin"/>
    <property type="match status" value="1"/>
</dbReference>